<dbReference type="Proteomes" id="UP000253594">
    <property type="component" value="Unassembled WGS sequence"/>
</dbReference>
<name>A0A367LT92_PSEAI</name>
<dbReference type="InterPro" id="IPR050154">
    <property type="entry name" value="UbiB_kinase"/>
</dbReference>
<comment type="caution">
    <text evidence="3">The sequence shown here is derived from an EMBL/GenBank/DDBJ whole genome shotgun (WGS) entry which is preliminary data.</text>
</comment>
<gene>
    <name evidence="3" type="ORF">DT376_45500</name>
</gene>
<feature type="non-terminal residue" evidence="3">
    <location>
        <position position="1"/>
    </location>
</feature>
<dbReference type="InterPro" id="IPR011009">
    <property type="entry name" value="Kinase-like_dom_sf"/>
</dbReference>
<dbReference type="Pfam" id="PF03109">
    <property type="entry name" value="ABC1"/>
    <property type="match status" value="1"/>
</dbReference>
<accession>A0A367LT92</accession>
<evidence type="ECO:0000256" key="1">
    <source>
        <dbReference type="ARBA" id="ARBA00009670"/>
    </source>
</evidence>
<dbReference type="SUPFAM" id="SSF56112">
    <property type="entry name" value="Protein kinase-like (PK-like)"/>
    <property type="match status" value="1"/>
</dbReference>
<evidence type="ECO:0000259" key="2">
    <source>
        <dbReference type="Pfam" id="PF03109"/>
    </source>
</evidence>
<dbReference type="InterPro" id="IPR004147">
    <property type="entry name" value="ABC1_dom"/>
</dbReference>
<sequence length="76" mass="8972">EARRLHPVEVVSDYEKTIVDELDLLREAANASQLRRNFEGSPLLYVPQVYWDWCRPKVLVMERIYGIPVTDLETLR</sequence>
<proteinExistence type="inferred from homology"/>
<reference evidence="3 4" key="1">
    <citation type="submission" date="2018-07" db="EMBL/GenBank/DDBJ databases">
        <title>Mechanisms of high-level aminoglycoside resistance among Gram-negative pathogens in Brazil.</title>
        <authorList>
            <person name="Ballaben A.S."/>
            <person name="Darini A.L.C."/>
            <person name="Doi Y."/>
        </authorList>
    </citation>
    <scope>NUCLEOTIDE SEQUENCE [LARGE SCALE GENOMIC DNA]</scope>
    <source>
        <strain evidence="3 4">B2-305</strain>
    </source>
</reference>
<keyword evidence="3" id="KW-0830">Ubiquinone</keyword>
<dbReference type="PANTHER" id="PTHR10566:SF113">
    <property type="entry name" value="PROTEIN ACTIVITY OF BC1 COMPLEX KINASE 7, CHLOROPLASTIC"/>
    <property type="match status" value="1"/>
</dbReference>
<organism evidence="3 4">
    <name type="scientific">Pseudomonas aeruginosa</name>
    <dbReference type="NCBI Taxonomy" id="287"/>
    <lineage>
        <taxon>Bacteria</taxon>
        <taxon>Pseudomonadati</taxon>
        <taxon>Pseudomonadota</taxon>
        <taxon>Gammaproteobacteria</taxon>
        <taxon>Pseudomonadales</taxon>
        <taxon>Pseudomonadaceae</taxon>
        <taxon>Pseudomonas</taxon>
    </lineage>
</organism>
<dbReference type="EMBL" id="QORE01004210">
    <property type="protein sequence ID" value="RCI63390.1"/>
    <property type="molecule type" value="Genomic_DNA"/>
</dbReference>
<protein>
    <submittedName>
        <fullName evidence="3">Ubiquinone biosynthesis regulatory protein kinase UbiB</fullName>
    </submittedName>
</protein>
<evidence type="ECO:0000313" key="4">
    <source>
        <dbReference type="Proteomes" id="UP000253594"/>
    </source>
</evidence>
<feature type="non-terminal residue" evidence="3">
    <location>
        <position position="76"/>
    </location>
</feature>
<comment type="similarity">
    <text evidence="1">Belongs to the protein kinase superfamily. ADCK protein kinase family.</text>
</comment>
<dbReference type="AlphaFoldDB" id="A0A367LT92"/>
<dbReference type="PANTHER" id="PTHR10566">
    <property type="entry name" value="CHAPERONE-ACTIVITY OF BC1 COMPLEX CABC1 -RELATED"/>
    <property type="match status" value="1"/>
</dbReference>
<evidence type="ECO:0000313" key="3">
    <source>
        <dbReference type="EMBL" id="RCI63390.1"/>
    </source>
</evidence>
<feature type="domain" description="ABC1 atypical kinase-like" evidence="2">
    <location>
        <begin position="7"/>
        <end position="75"/>
    </location>
</feature>